<dbReference type="Proteomes" id="UP000019804">
    <property type="component" value="Unassembled WGS sequence"/>
</dbReference>
<protein>
    <submittedName>
        <fullName evidence="1">Uncharacterized protein</fullName>
    </submittedName>
</protein>
<dbReference type="EMBL" id="KK088434">
    <property type="protein sequence ID" value="EYE92908.1"/>
    <property type="molecule type" value="Genomic_DNA"/>
</dbReference>
<accession>A0A017S791</accession>
<dbReference type="AlphaFoldDB" id="A0A017S791"/>
<name>A0A017S791_ASPRC</name>
<gene>
    <name evidence="1" type="ORF">EURHEDRAFT_170452</name>
</gene>
<dbReference type="HOGENOM" id="CLU_906085_0_0_1"/>
<organism evidence="1 2">
    <name type="scientific">Aspergillus ruber (strain CBS 135680)</name>
    <dbReference type="NCBI Taxonomy" id="1388766"/>
    <lineage>
        <taxon>Eukaryota</taxon>
        <taxon>Fungi</taxon>
        <taxon>Dikarya</taxon>
        <taxon>Ascomycota</taxon>
        <taxon>Pezizomycotina</taxon>
        <taxon>Eurotiomycetes</taxon>
        <taxon>Eurotiomycetidae</taxon>
        <taxon>Eurotiales</taxon>
        <taxon>Aspergillaceae</taxon>
        <taxon>Aspergillus</taxon>
        <taxon>Aspergillus subgen. Aspergillus</taxon>
    </lineage>
</organism>
<evidence type="ECO:0000313" key="1">
    <source>
        <dbReference type="EMBL" id="EYE92908.1"/>
    </source>
</evidence>
<reference evidence="2" key="1">
    <citation type="journal article" date="2014" name="Nat. Commun.">
        <title>Genomic adaptations of the halophilic Dead Sea filamentous fungus Eurotium rubrum.</title>
        <authorList>
            <person name="Kis-Papo T."/>
            <person name="Weig A.R."/>
            <person name="Riley R."/>
            <person name="Persoh D."/>
            <person name="Salamov A."/>
            <person name="Sun H."/>
            <person name="Lipzen A."/>
            <person name="Wasser S.P."/>
            <person name="Rambold G."/>
            <person name="Grigoriev I.V."/>
            <person name="Nevo E."/>
        </authorList>
    </citation>
    <scope>NUCLEOTIDE SEQUENCE [LARGE SCALE GENOMIC DNA]</scope>
    <source>
        <strain evidence="2">CBS 135680</strain>
    </source>
</reference>
<dbReference type="RefSeq" id="XP_040636596.1">
    <property type="nucleotide sequence ID" value="XM_040777842.1"/>
</dbReference>
<proteinExistence type="predicted"/>
<evidence type="ECO:0000313" key="2">
    <source>
        <dbReference type="Proteomes" id="UP000019804"/>
    </source>
</evidence>
<keyword evidence="2" id="KW-1185">Reference proteome</keyword>
<dbReference type="GeneID" id="63692966"/>
<sequence>MSGFLFYKPNSNPSRFSKEERFSLHLSSASTPGIACQMRDEDCLSSNRIAASGNFSALSHHRSACDNNACERPSGDVSHCASASSPDMSGIQHDEIGSLAGLFLPSDTNTNEGCSLDIPQQVIHLRDVGPYLPNETISLGHFSSKETPSAKNAVLITREGCPSTTEPNFCPRENLGSQGGSAVTQSFEEEQPIVHDLLQRSISSSGSPPSLPGTDLHEVSLAEGFHESTGTNTVNLNSPSGSGIDMRHAFKPCEAQSNANDTANDTMQLDVSVDDFGRFGVYRAHAKLGCGCHDTSRARNWDREQIV</sequence>